<evidence type="ECO:0000259" key="1">
    <source>
        <dbReference type="Pfam" id="PF11195"/>
    </source>
</evidence>
<protein>
    <recommendedName>
        <fullName evidence="1">Thoeris anti-defense 2-like domain-containing protein</fullName>
    </recommendedName>
</protein>
<feature type="domain" description="Thoeris anti-defense 2-like" evidence="1">
    <location>
        <begin position="61"/>
        <end position="122"/>
    </location>
</feature>
<reference evidence="2 3" key="1">
    <citation type="submission" date="2016-10" db="EMBL/GenBank/DDBJ databases">
        <authorList>
            <person name="de Groot N.N."/>
        </authorList>
    </citation>
    <scope>NUCLEOTIDE SEQUENCE [LARGE SCALE GENOMIC DNA]</scope>
    <source>
        <strain evidence="2 3">IPL20</strain>
    </source>
</reference>
<proteinExistence type="predicted"/>
<dbReference type="AlphaFoldDB" id="A0A1I7N9F3"/>
<dbReference type="InterPro" id="IPR021361">
    <property type="entry name" value="Tad2-like_dom"/>
</dbReference>
<name>A0A1I7N9F3_9HYPH</name>
<dbReference type="STRING" id="429728.SAMN05216456_1289"/>
<dbReference type="Proteomes" id="UP000199074">
    <property type="component" value="Unassembled WGS sequence"/>
</dbReference>
<sequence length="123" mass="13288">MSNLPLTHIATRAVHAYPAKGPIGVAGTAPSLDGWIVVLDGRERWVSAAQFEASYASTGAMSFDHAVHALFAGNRVARKAWPDGVIFVSDGAICLEASGGKYQSRNWRPDKADFFARDWMVVP</sequence>
<gene>
    <name evidence="2" type="ORF">SAMN05216456_1289</name>
</gene>
<dbReference type="EMBL" id="FPCK01000001">
    <property type="protein sequence ID" value="SFV31279.1"/>
    <property type="molecule type" value="Genomic_DNA"/>
</dbReference>
<organism evidence="2 3">
    <name type="scientific">Devosia crocina</name>
    <dbReference type="NCBI Taxonomy" id="429728"/>
    <lineage>
        <taxon>Bacteria</taxon>
        <taxon>Pseudomonadati</taxon>
        <taxon>Pseudomonadota</taxon>
        <taxon>Alphaproteobacteria</taxon>
        <taxon>Hyphomicrobiales</taxon>
        <taxon>Devosiaceae</taxon>
        <taxon>Devosia</taxon>
    </lineage>
</organism>
<dbReference type="RefSeq" id="WP_092422409.1">
    <property type="nucleotide sequence ID" value="NZ_FPCK01000001.1"/>
</dbReference>
<dbReference type="OrthoDB" id="9806476at2"/>
<evidence type="ECO:0000313" key="3">
    <source>
        <dbReference type="Proteomes" id="UP000199074"/>
    </source>
</evidence>
<dbReference type="Pfam" id="PF11195">
    <property type="entry name" value="Tad2-like"/>
    <property type="match status" value="1"/>
</dbReference>
<evidence type="ECO:0000313" key="2">
    <source>
        <dbReference type="EMBL" id="SFV31279.1"/>
    </source>
</evidence>
<accession>A0A1I7N9F3</accession>
<keyword evidence="3" id="KW-1185">Reference proteome</keyword>